<sequence length="63" mass="7160">MGTSCDILPQKLLESLKRLFKRTHISDDEYPDDGANAYGLDDDQTVTTEVKNFTEQQHHPPKA</sequence>
<name>A0AAE0T7N3_9BIVA</name>
<dbReference type="AlphaFoldDB" id="A0AAE0T7N3"/>
<reference evidence="1" key="1">
    <citation type="journal article" date="2021" name="Genome Biol. Evol.">
        <title>A High-Quality Reference Genome for a Parasitic Bivalve with Doubly Uniparental Inheritance (Bivalvia: Unionida).</title>
        <authorList>
            <person name="Smith C.H."/>
        </authorList>
    </citation>
    <scope>NUCLEOTIDE SEQUENCE</scope>
    <source>
        <strain evidence="1">CHS0354</strain>
    </source>
</reference>
<protein>
    <submittedName>
        <fullName evidence="1">Uncharacterized protein</fullName>
    </submittedName>
</protein>
<dbReference type="EMBL" id="JAEAOA010000549">
    <property type="protein sequence ID" value="KAK3604688.1"/>
    <property type="molecule type" value="Genomic_DNA"/>
</dbReference>
<proteinExistence type="predicted"/>
<dbReference type="Proteomes" id="UP001195483">
    <property type="component" value="Unassembled WGS sequence"/>
</dbReference>
<accession>A0AAE0T7N3</accession>
<comment type="caution">
    <text evidence="1">The sequence shown here is derived from an EMBL/GenBank/DDBJ whole genome shotgun (WGS) entry which is preliminary data.</text>
</comment>
<evidence type="ECO:0000313" key="1">
    <source>
        <dbReference type="EMBL" id="KAK3604688.1"/>
    </source>
</evidence>
<organism evidence="1 2">
    <name type="scientific">Potamilus streckersoni</name>
    <dbReference type="NCBI Taxonomy" id="2493646"/>
    <lineage>
        <taxon>Eukaryota</taxon>
        <taxon>Metazoa</taxon>
        <taxon>Spiralia</taxon>
        <taxon>Lophotrochozoa</taxon>
        <taxon>Mollusca</taxon>
        <taxon>Bivalvia</taxon>
        <taxon>Autobranchia</taxon>
        <taxon>Heteroconchia</taxon>
        <taxon>Palaeoheterodonta</taxon>
        <taxon>Unionida</taxon>
        <taxon>Unionoidea</taxon>
        <taxon>Unionidae</taxon>
        <taxon>Ambleminae</taxon>
        <taxon>Lampsilini</taxon>
        <taxon>Potamilus</taxon>
    </lineage>
</organism>
<keyword evidence="2" id="KW-1185">Reference proteome</keyword>
<evidence type="ECO:0000313" key="2">
    <source>
        <dbReference type="Proteomes" id="UP001195483"/>
    </source>
</evidence>
<reference evidence="1" key="3">
    <citation type="submission" date="2023-05" db="EMBL/GenBank/DDBJ databases">
        <authorList>
            <person name="Smith C.H."/>
        </authorList>
    </citation>
    <scope>NUCLEOTIDE SEQUENCE</scope>
    <source>
        <strain evidence="1">CHS0354</strain>
        <tissue evidence="1">Mantle</tissue>
    </source>
</reference>
<reference evidence="1" key="2">
    <citation type="journal article" date="2021" name="Genome Biol. Evol.">
        <title>Developing a high-quality reference genome for a parasitic bivalve with doubly uniparental inheritance (Bivalvia: Unionida).</title>
        <authorList>
            <person name="Smith C.H."/>
        </authorList>
    </citation>
    <scope>NUCLEOTIDE SEQUENCE</scope>
    <source>
        <strain evidence="1">CHS0354</strain>
        <tissue evidence="1">Mantle</tissue>
    </source>
</reference>
<gene>
    <name evidence="1" type="ORF">CHS0354_008239</name>
</gene>